<keyword evidence="6 11" id="KW-0808">Transferase</keyword>
<accession>A0A418Q529</accession>
<sequence>MGILNVTEDSFSDGGANPTTDIAVRNALAMVRDGADLIDIGGESTRPGATRVDPTVERNRVVPVITELASQGISTSVDTMRAATAAAAVEAGVDYINDVSGGLADPDMLRVCAEADLPVILMHWNKGTKEGFAGAEGYHDHGEDIVAHVCDWLTRRVDAAVAAGVAERNIILDPGIGFAKKPEENWKILGGLDRINDLGFPVLVGASRKRFLTALRPGPDGQPGAPDTADDATAAVSALAASVGVWAVRVHNVAPTRAAVDVAYAASTGKGPDVAEDWRARRG</sequence>
<evidence type="ECO:0000256" key="3">
    <source>
        <dbReference type="ARBA" id="ARBA00004763"/>
    </source>
</evidence>
<feature type="domain" description="Pterin-binding" evidence="10">
    <location>
        <begin position="1"/>
        <end position="261"/>
    </location>
</feature>
<evidence type="ECO:0000256" key="8">
    <source>
        <dbReference type="ARBA" id="ARBA00022842"/>
    </source>
</evidence>
<gene>
    <name evidence="11" type="primary">folP</name>
    <name evidence="11" type="ORF">D3M95_10020</name>
</gene>
<comment type="cofactor">
    <cofactor evidence="2">
        <name>Mg(2+)</name>
        <dbReference type="ChEBI" id="CHEBI:18420"/>
    </cofactor>
</comment>
<keyword evidence="9" id="KW-0289">Folate biosynthesis</keyword>
<name>A0A418Q529_9CORY</name>
<organism evidence="11 12">
    <name type="scientific">Corynebacterium falsenii</name>
    <dbReference type="NCBI Taxonomy" id="108486"/>
    <lineage>
        <taxon>Bacteria</taxon>
        <taxon>Bacillati</taxon>
        <taxon>Actinomycetota</taxon>
        <taxon>Actinomycetes</taxon>
        <taxon>Mycobacteriales</taxon>
        <taxon>Corynebacteriaceae</taxon>
        <taxon>Corynebacterium</taxon>
    </lineage>
</organism>
<keyword evidence="12" id="KW-1185">Reference proteome</keyword>
<dbReference type="GO" id="GO:0004156">
    <property type="term" value="F:dihydropteroate synthase activity"/>
    <property type="evidence" value="ECO:0007669"/>
    <property type="project" value="UniProtKB-EC"/>
</dbReference>
<keyword evidence="7" id="KW-0479">Metal-binding</keyword>
<dbReference type="GO" id="GO:0046656">
    <property type="term" value="P:folic acid biosynthetic process"/>
    <property type="evidence" value="ECO:0007669"/>
    <property type="project" value="UniProtKB-KW"/>
</dbReference>
<evidence type="ECO:0000313" key="11">
    <source>
        <dbReference type="EMBL" id="RIX33596.1"/>
    </source>
</evidence>
<evidence type="ECO:0000256" key="7">
    <source>
        <dbReference type="ARBA" id="ARBA00022723"/>
    </source>
</evidence>
<dbReference type="RefSeq" id="WP_039911111.1">
    <property type="nucleotide sequence ID" value="NZ_CBCRUA010000016.1"/>
</dbReference>
<comment type="similarity">
    <text evidence="4">Belongs to the DHPS family.</text>
</comment>
<comment type="catalytic activity">
    <reaction evidence="1">
        <text>(7,8-dihydropterin-6-yl)methyl diphosphate + 4-aminobenzoate = 7,8-dihydropteroate + diphosphate</text>
        <dbReference type="Rhea" id="RHEA:19949"/>
        <dbReference type="ChEBI" id="CHEBI:17836"/>
        <dbReference type="ChEBI" id="CHEBI:17839"/>
        <dbReference type="ChEBI" id="CHEBI:33019"/>
        <dbReference type="ChEBI" id="CHEBI:72950"/>
        <dbReference type="EC" id="2.5.1.15"/>
    </reaction>
</comment>
<evidence type="ECO:0000256" key="6">
    <source>
        <dbReference type="ARBA" id="ARBA00022679"/>
    </source>
</evidence>
<dbReference type="PANTHER" id="PTHR20941:SF1">
    <property type="entry name" value="FOLIC ACID SYNTHESIS PROTEIN FOL1"/>
    <property type="match status" value="1"/>
</dbReference>
<dbReference type="InterPro" id="IPR045031">
    <property type="entry name" value="DHP_synth-like"/>
</dbReference>
<evidence type="ECO:0000256" key="4">
    <source>
        <dbReference type="ARBA" id="ARBA00009503"/>
    </source>
</evidence>
<evidence type="ECO:0000259" key="10">
    <source>
        <dbReference type="PROSITE" id="PS50972"/>
    </source>
</evidence>
<dbReference type="CDD" id="cd00739">
    <property type="entry name" value="DHPS"/>
    <property type="match status" value="1"/>
</dbReference>
<dbReference type="PROSITE" id="PS00793">
    <property type="entry name" value="DHPS_2"/>
    <property type="match status" value="1"/>
</dbReference>
<proteinExistence type="inferred from homology"/>
<evidence type="ECO:0000256" key="1">
    <source>
        <dbReference type="ARBA" id="ARBA00000012"/>
    </source>
</evidence>
<dbReference type="STRING" id="1451189.CFAL_01720"/>
<dbReference type="OrthoDB" id="9811744at2"/>
<dbReference type="EMBL" id="QXJK01000014">
    <property type="protein sequence ID" value="RIX33596.1"/>
    <property type="molecule type" value="Genomic_DNA"/>
</dbReference>
<dbReference type="NCBIfam" id="TIGR01496">
    <property type="entry name" value="DHPS"/>
    <property type="match status" value="1"/>
</dbReference>
<dbReference type="AlphaFoldDB" id="A0A418Q529"/>
<dbReference type="GO" id="GO:0046654">
    <property type="term" value="P:tetrahydrofolate biosynthetic process"/>
    <property type="evidence" value="ECO:0007669"/>
    <property type="project" value="TreeGrafter"/>
</dbReference>
<dbReference type="InterPro" id="IPR000489">
    <property type="entry name" value="Pterin-binding_dom"/>
</dbReference>
<reference evidence="11 12" key="1">
    <citation type="submission" date="2018-09" db="EMBL/GenBank/DDBJ databases">
        <title>Optimization and identification of Corynebacterium falsenii FN1-14 from fish paste.</title>
        <authorList>
            <person name="Daroonpunt R."/>
            <person name="Tanasupawat S."/>
        </authorList>
    </citation>
    <scope>NUCLEOTIDE SEQUENCE [LARGE SCALE GENOMIC DNA]</scope>
    <source>
        <strain evidence="11 12">FN1-14</strain>
    </source>
</reference>
<dbReference type="EC" id="2.5.1.15" evidence="5"/>
<dbReference type="PROSITE" id="PS50972">
    <property type="entry name" value="PTERIN_BINDING"/>
    <property type="match status" value="1"/>
</dbReference>
<dbReference type="InterPro" id="IPR006390">
    <property type="entry name" value="DHP_synth_dom"/>
</dbReference>
<comment type="pathway">
    <text evidence="3">Cofactor biosynthesis; tetrahydrofolate biosynthesis; 7,8-dihydrofolate from 2-amino-4-hydroxy-6-hydroxymethyl-7,8-dihydropteridine diphosphate and 4-aminobenzoate: step 1/2.</text>
</comment>
<dbReference type="PANTHER" id="PTHR20941">
    <property type="entry name" value="FOLATE SYNTHESIS PROTEINS"/>
    <property type="match status" value="1"/>
</dbReference>
<dbReference type="GO" id="GO:0005829">
    <property type="term" value="C:cytosol"/>
    <property type="evidence" value="ECO:0007669"/>
    <property type="project" value="TreeGrafter"/>
</dbReference>
<dbReference type="SUPFAM" id="SSF51717">
    <property type="entry name" value="Dihydropteroate synthetase-like"/>
    <property type="match status" value="1"/>
</dbReference>
<dbReference type="Gene3D" id="3.20.20.20">
    <property type="entry name" value="Dihydropteroate synthase-like"/>
    <property type="match status" value="1"/>
</dbReference>
<dbReference type="InterPro" id="IPR011005">
    <property type="entry name" value="Dihydropteroate_synth-like_sf"/>
</dbReference>
<keyword evidence="8" id="KW-0460">Magnesium</keyword>
<protein>
    <recommendedName>
        <fullName evidence="5">dihydropteroate synthase</fullName>
        <ecNumber evidence="5">2.5.1.15</ecNumber>
    </recommendedName>
</protein>
<evidence type="ECO:0000256" key="2">
    <source>
        <dbReference type="ARBA" id="ARBA00001946"/>
    </source>
</evidence>
<evidence type="ECO:0000256" key="9">
    <source>
        <dbReference type="ARBA" id="ARBA00022909"/>
    </source>
</evidence>
<evidence type="ECO:0000313" key="12">
    <source>
        <dbReference type="Proteomes" id="UP000285278"/>
    </source>
</evidence>
<comment type="caution">
    <text evidence="11">The sequence shown here is derived from an EMBL/GenBank/DDBJ whole genome shotgun (WGS) entry which is preliminary data.</text>
</comment>
<evidence type="ECO:0000256" key="5">
    <source>
        <dbReference type="ARBA" id="ARBA00012458"/>
    </source>
</evidence>
<dbReference type="GO" id="GO:0046872">
    <property type="term" value="F:metal ion binding"/>
    <property type="evidence" value="ECO:0007669"/>
    <property type="project" value="UniProtKB-KW"/>
</dbReference>
<dbReference type="Pfam" id="PF00809">
    <property type="entry name" value="Pterin_bind"/>
    <property type="match status" value="1"/>
</dbReference>
<dbReference type="Proteomes" id="UP000285278">
    <property type="component" value="Unassembled WGS sequence"/>
</dbReference>